<evidence type="ECO:0000256" key="6">
    <source>
        <dbReference type="SAM" id="Coils"/>
    </source>
</evidence>
<dbReference type="PROSITE" id="PS50113">
    <property type="entry name" value="PAC"/>
    <property type="match status" value="4"/>
</dbReference>
<evidence type="ECO:0000256" key="1">
    <source>
        <dbReference type="ARBA" id="ARBA00000085"/>
    </source>
</evidence>
<dbReference type="PROSITE" id="PS50112">
    <property type="entry name" value="PAS"/>
    <property type="match status" value="3"/>
</dbReference>
<dbReference type="PANTHER" id="PTHR43304:SF1">
    <property type="entry name" value="PAC DOMAIN-CONTAINING PROTEIN"/>
    <property type="match status" value="1"/>
</dbReference>
<comment type="catalytic activity">
    <reaction evidence="1">
        <text>ATP + protein L-histidine = ADP + protein N-phospho-L-histidine.</text>
        <dbReference type="EC" id="2.7.13.3"/>
    </reaction>
</comment>
<dbReference type="EC" id="2.7.13.3" evidence="2"/>
<dbReference type="Gene3D" id="3.30.565.10">
    <property type="entry name" value="Histidine kinase-like ATPase, C-terminal domain"/>
    <property type="match status" value="1"/>
</dbReference>
<feature type="domain" description="PAC" evidence="10">
    <location>
        <begin position="334"/>
        <end position="386"/>
    </location>
</feature>
<dbReference type="Pfam" id="PF00989">
    <property type="entry name" value="PAS"/>
    <property type="match status" value="2"/>
</dbReference>
<feature type="domain" description="PAS" evidence="9">
    <location>
        <begin position="775"/>
        <end position="849"/>
    </location>
</feature>
<evidence type="ECO:0000256" key="5">
    <source>
        <dbReference type="ARBA" id="ARBA00022777"/>
    </source>
</evidence>
<feature type="transmembrane region" description="Helical" evidence="7">
    <location>
        <begin position="194"/>
        <end position="214"/>
    </location>
</feature>
<gene>
    <name evidence="11" type="ORF">QNI16_03710</name>
</gene>
<dbReference type="InterPro" id="IPR000700">
    <property type="entry name" value="PAS-assoc_C"/>
</dbReference>
<keyword evidence="7" id="KW-0812">Transmembrane</keyword>
<dbReference type="SMART" id="SM00387">
    <property type="entry name" value="HATPase_c"/>
    <property type="match status" value="1"/>
</dbReference>
<organism evidence="11 12">
    <name type="scientific">Xanthocytophaga flava</name>
    <dbReference type="NCBI Taxonomy" id="3048013"/>
    <lineage>
        <taxon>Bacteria</taxon>
        <taxon>Pseudomonadati</taxon>
        <taxon>Bacteroidota</taxon>
        <taxon>Cytophagia</taxon>
        <taxon>Cytophagales</taxon>
        <taxon>Rhodocytophagaceae</taxon>
        <taxon>Xanthocytophaga</taxon>
    </lineage>
</organism>
<dbReference type="GO" id="GO:0000155">
    <property type="term" value="F:phosphorelay sensor kinase activity"/>
    <property type="evidence" value="ECO:0007669"/>
    <property type="project" value="InterPro"/>
</dbReference>
<dbReference type="GO" id="GO:0006355">
    <property type="term" value="P:regulation of DNA-templated transcription"/>
    <property type="evidence" value="ECO:0007669"/>
    <property type="project" value="InterPro"/>
</dbReference>
<keyword evidence="4" id="KW-0808">Transferase</keyword>
<evidence type="ECO:0000256" key="2">
    <source>
        <dbReference type="ARBA" id="ARBA00012438"/>
    </source>
</evidence>
<dbReference type="SMART" id="SM00091">
    <property type="entry name" value="PAS"/>
    <property type="match status" value="4"/>
</dbReference>
<keyword evidence="6" id="KW-0175">Coiled coil</keyword>
<evidence type="ECO:0000259" key="8">
    <source>
        <dbReference type="PROSITE" id="PS50109"/>
    </source>
</evidence>
<dbReference type="InterPro" id="IPR036890">
    <property type="entry name" value="HATPase_C_sf"/>
</dbReference>
<dbReference type="SUPFAM" id="SSF55785">
    <property type="entry name" value="PYP-like sensor domain (PAS domain)"/>
    <property type="match status" value="5"/>
</dbReference>
<dbReference type="Pfam" id="PF02518">
    <property type="entry name" value="HATPase_c"/>
    <property type="match status" value="1"/>
</dbReference>
<feature type="domain" description="PAS" evidence="9">
    <location>
        <begin position="387"/>
        <end position="457"/>
    </location>
</feature>
<dbReference type="RefSeq" id="WP_313975895.1">
    <property type="nucleotide sequence ID" value="NZ_JASJOS010000002.1"/>
</dbReference>
<dbReference type="SMART" id="SM00086">
    <property type="entry name" value="PAC"/>
    <property type="match status" value="5"/>
</dbReference>
<dbReference type="NCBIfam" id="TIGR00229">
    <property type="entry name" value="sensory_box"/>
    <property type="match status" value="4"/>
</dbReference>
<dbReference type="InterPro" id="IPR013767">
    <property type="entry name" value="PAS_fold"/>
</dbReference>
<feature type="transmembrane region" description="Helical" evidence="7">
    <location>
        <begin position="13"/>
        <end position="33"/>
    </location>
</feature>
<dbReference type="InterPro" id="IPR013655">
    <property type="entry name" value="PAS_fold_3"/>
</dbReference>
<dbReference type="InterPro" id="IPR036097">
    <property type="entry name" value="HisK_dim/P_sf"/>
</dbReference>
<dbReference type="Gene3D" id="3.30.450.20">
    <property type="entry name" value="PAS domain"/>
    <property type="match status" value="5"/>
</dbReference>
<dbReference type="InterPro" id="IPR004358">
    <property type="entry name" value="Sig_transdc_His_kin-like_C"/>
</dbReference>
<dbReference type="Proteomes" id="UP001241110">
    <property type="component" value="Unassembled WGS sequence"/>
</dbReference>
<dbReference type="InterPro" id="IPR003594">
    <property type="entry name" value="HATPase_dom"/>
</dbReference>
<dbReference type="EMBL" id="JASJOS010000002">
    <property type="protein sequence ID" value="MDJ1479576.1"/>
    <property type="molecule type" value="Genomic_DNA"/>
</dbReference>
<evidence type="ECO:0000313" key="12">
    <source>
        <dbReference type="Proteomes" id="UP001241110"/>
    </source>
</evidence>
<reference evidence="11" key="1">
    <citation type="submission" date="2023-05" db="EMBL/GenBank/DDBJ databases">
        <authorList>
            <person name="Zhang X."/>
        </authorList>
    </citation>
    <scope>NUCLEOTIDE SEQUENCE</scope>
    <source>
        <strain evidence="11">YF14B1</strain>
    </source>
</reference>
<feature type="domain" description="PAC" evidence="10">
    <location>
        <begin position="588"/>
        <end position="640"/>
    </location>
</feature>
<proteinExistence type="predicted"/>
<evidence type="ECO:0000259" key="9">
    <source>
        <dbReference type="PROSITE" id="PS50112"/>
    </source>
</evidence>
<evidence type="ECO:0000313" key="11">
    <source>
        <dbReference type="EMBL" id="MDJ1479576.1"/>
    </source>
</evidence>
<feature type="coiled-coil region" evidence="6">
    <location>
        <begin position="906"/>
        <end position="947"/>
    </location>
</feature>
<dbReference type="CDD" id="cd00082">
    <property type="entry name" value="HisKA"/>
    <property type="match status" value="1"/>
</dbReference>
<accession>A0AAE3QMC2</accession>
<dbReference type="Gene3D" id="1.10.287.130">
    <property type="match status" value="1"/>
</dbReference>
<dbReference type="SUPFAM" id="SSF47384">
    <property type="entry name" value="Homodimeric domain of signal transducing histidine kinase"/>
    <property type="match status" value="1"/>
</dbReference>
<dbReference type="Gene3D" id="2.10.70.100">
    <property type="match status" value="1"/>
</dbReference>
<evidence type="ECO:0000256" key="3">
    <source>
        <dbReference type="ARBA" id="ARBA00022553"/>
    </source>
</evidence>
<dbReference type="PROSITE" id="PS50109">
    <property type="entry name" value="HIS_KIN"/>
    <property type="match status" value="1"/>
</dbReference>
<protein>
    <recommendedName>
        <fullName evidence="2">histidine kinase</fullName>
        <ecNumber evidence="2">2.7.13.3</ecNumber>
    </recommendedName>
</protein>
<dbReference type="AlphaFoldDB" id="A0AAE3QMC2"/>
<dbReference type="InterPro" id="IPR001610">
    <property type="entry name" value="PAC"/>
</dbReference>
<keyword evidence="5" id="KW-0418">Kinase</keyword>
<dbReference type="InterPro" id="IPR003661">
    <property type="entry name" value="HisK_dim/P_dom"/>
</dbReference>
<feature type="domain" description="PAC" evidence="10">
    <location>
        <begin position="851"/>
        <end position="904"/>
    </location>
</feature>
<dbReference type="InterPro" id="IPR000014">
    <property type="entry name" value="PAS"/>
</dbReference>
<dbReference type="InterPro" id="IPR052162">
    <property type="entry name" value="Sensor_kinase/Photoreceptor"/>
</dbReference>
<feature type="domain" description="PAS" evidence="9">
    <location>
        <begin position="245"/>
        <end position="300"/>
    </location>
</feature>
<evidence type="ECO:0000256" key="7">
    <source>
        <dbReference type="SAM" id="Phobius"/>
    </source>
</evidence>
<evidence type="ECO:0000259" key="10">
    <source>
        <dbReference type="PROSITE" id="PS50113"/>
    </source>
</evidence>
<name>A0AAE3QMC2_9BACT</name>
<keyword evidence="7" id="KW-1133">Transmembrane helix</keyword>
<dbReference type="CDD" id="cd00130">
    <property type="entry name" value="PAS"/>
    <property type="match status" value="4"/>
</dbReference>
<feature type="domain" description="Histidine kinase" evidence="8">
    <location>
        <begin position="959"/>
        <end position="1206"/>
    </location>
</feature>
<dbReference type="PANTHER" id="PTHR43304">
    <property type="entry name" value="PHYTOCHROME-LIKE PROTEIN CPH1"/>
    <property type="match status" value="1"/>
</dbReference>
<sequence length="1212" mass="138134">MIGQLELSRNIRLSFFVAAAMFVLVALINIWVVERKVQNRICDLNRVSLVAGQKLYVQTIAKDALLIQAATDPVTLERHVLQIQEDVGEWQSVNKKLQNQDVHSKRLGSVISDPVSIEVSELYQKAEPRRKAMMKAVAQLVRTTQTSGPNYKAAVKKSVKSILKQEAYLREEYDQICLQAIKDAEHNLYNLKKWILQTTLVTLVILLALGFLLLRPLKKIINNFLAYQKTQIKRLRIASEDLSRTNAFQKAILESAIVSIVATDEDGIITHVNTTAGAWLGYSSADLIGKCSPDIFHDSDELKQRAGQLSVIYGREITPGYEVLIAPLEYSSFDTREWTYVRKDGSTFPILLTVSPIRDEEGEITGYLGVGSDMTQKHKVEEKLRKSEEFYRLLSQNAKDVVCLHEPDGTYIYLSDAIVSLTGYLPDELVGKHPLIVVHPDDHAHIEEARRKSMDDGQGRLIQYRFKCKDGSYVWVETQVSLLKDEDGNLVHLQSSTRDISARKKFQEQLEHSEYNLQEAQRVARLGSWEIDLRTERTLWSLEMYRLHGMEPHSALPEINKFVHLIYPDDRRQFLINIHSARSLGKEFEWDLRVVLPDGSIRWLYTIVRVRKDETGAVVKLYGTAMDITESKRAREELSESNRLINALFDHSPLPIQVFDKYGFSLRMNEARRSFLGLPSVGYRVGQYNVLTDEVSKATGLKAYYERAYNGEVVMVRDQYMDLTNKFGDESDLRRVYYDHLIFPLQNSNGVVEAVVSFIQDITDRIDAKQKAQHALRFVESVANATPDFLFVVDVEQQAVIYANYALQTFLGATNEELHGKEKSLLEQSVLTLDQPLVKQYLKEFPTEGTHSIEFHLRNIQNEYRLICTHGVPFQFDSDGKVTQILISAQDITDQRESDLRLWQAYRELKASEEELRSNGEELQAMNEAMEETIAELRSTQAQLIQSEKMASLGQLTAGIAHEINNPINFVYAGVDNLKQSLSEIYQILAHYERIEEVHNTEQITLELAAMKDIKQSLFYQENKETIWLTLQSIEQGASRTAEIVKGLRMFSRLDEAESKFANINECLDSTLILLTGQTKNRIQVIREYDKTLPEIECYPGQLNQVFMNLLTNAIQAIDGVGLIWVETKNEDDTIVISVRDSGLGMSDETRNKIFDPFFTTKPVGQGTGLGLSITYSIIQKHQGIVEVESELGHGTTFVVRLPKVMKLQEVH</sequence>
<keyword evidence="7" id="KW-0472">Membrane</keyword>
<comment type="caution">
    <text evidence="11">The sequence shown here is derived from an EMBL/GenBank/DDBJ whole genome shotgun (WGS) entry which is preliminary data.</text>
</comment>
<feature type="domain" description="PAC" evidence="10">
    <location>
        <begin position="460"/>
        <end position="512"/>
    </location>
</feature>
<dbReference type="Pfam" id="PF08447">
    <property type="entry name" value="PAS_3"/>
    <property type="match status" value="2"/>
</dbReference>
<dbReference type="SUPFAM" id="SSF55874">
    <property type="entry name" value="ATPase domain of HSP90 chaperone/DNA topoisomerase II/histidine kinase"/>
    <property type="match status" value="1"/>
</dbReference>
<dbReference type="PRINTS" id="PR00344">
    <property type="entry name" value="BCTRLSENSOR"/>
</dbReference>
<dbReference type="InterPro" id="IPR035965">
    <property type="entry name" value="PAS-like_dom_sf"/>
</dbReference>
<dbReference type="InterPro" id="IPR005467">
    <property type="entry name" value="His_kinase_dom"/>
</dbReference>
<keyword evidence="3" id="KW-0597">Phosphoprotein</keyword>
<evidence type="ECO:0000256" key="4">
    <source>
        <dbReference type="ARBA" id="ARBA00022679"/>
    </source>
</evidence>